<dbReference type="SUPFAM" id="SSF47598">
    <property type="entry name" value="Ribbon-helix-helix"/>
    <property type="match status" value="1"/>
</dbReference>
<dbReference type="OrthoDB" id="3259334at2"/>
<gene>
    <name evidence="1" type="ORF">FNH13_02970</name>
</gene>
<evidence type="ECO:0000313" key="2">
    <source>
        <dbReference type="Proteomes" id="UP000315395"/>
    </source>
</evidence>
<dbReference type="GO" id="GO:0006355">
    <property type="term" value="P:regulation of DNA-templated transcription"/>
    <property type="evidence" value="ECO:0007669"/>
    <property type="project" value="InterPro"/>
</dbReference>
<proteinExistence type="predicted"/>
<dbReference type="Proteomes" id="UP000315395">
    <property type="component" value="Chromosome"/>
</dbReference>
<sequence length="76" mass="8117">MRTTVDLPPSVHQRARRLAAEQGRSLSAVVAELTTRGLAQLDAPAVLTLDELTGLPVLSIGRPISTDEVAEILDDE</sequence>
<protein>
    <recommendedName>
        <fullName evidence="3">Antitoxin</fullName>
    </recommendedName>
</protein>
<dbReference type="EMBL" id="CP041616">
    <property type="protein sequence ID" value="QDO87423.1"/>
    <property type="molecule type" value="Genomic_DNA"/>
</dbReference>
<dbReference type="InterPro" id="IPR010985">
    <property type="entry name" value="Ribbon_hlx_hlx"/>
</dbReference>
<organism evidence="1 2">
    <name type="scientific">Ornithinimicrobium ciconiae</name>
    <dbReference type="NCBI Taxonomy" id="2594265"/>
    <lineage>
        <taxon>Bacteria</taxon>
        <taxon>Bacillati</taxon>
        <taxon>Actinomycetota</taxon>
        <taxon>Actinomycetes</taxon>
        <taxon>Micrococcales</taxon>
        <taxon>Ornithinimicrobiaceae</taxon>
        <taxon>Ornithinimicrobium</taxon>
    </lineage>
</organism>
<accession>A0A516G7C3</accession>
<evidence type="ECO:0000313" key="1">
    <source>
        <dbReference type="EMBL" id="QDO87423.1"/>
    </source>
</evidence>
<dbReference type="KEGG" id="orz:FNH13_02970"/>
<dbReference type="AlphaFoldDB" id="A0A516G7C3"/>
<keyword evidence="2" id="KW-1185">Reference proteome</keyword>
<evidence type="ECO:0008006" key="3">
    <source>
        <dbReference type="Google" id="ProtNLM"/>
    </source>
</evidence>
<name>A0A516G7C3_9MICO</name>
<reference evidence="1 2" key="1">
    <citation type="submission" date="2019-07" db="EMBL/GenBank/DDBJ databases">
        <title>complete genome sequencing of Ornithinimicrobium sp. H23M54.</title>
        <authorList>
            <person name="Bae J.-W."/>
            <person name="Lee S.-Y."/>
        </authorList>
    </citation>
    <scope>NUCLEOTIDE SEQUENCE [LARGE SCALE GENOMIC DNA]</scope>
    <source>
        <strain evidence="1 2">H23M54</strain>
    </source>
</reference>